<feature type="region of interest" description="Disordered" evidence="1">
    <location>
        <begin position="21"/>
        <end position="86"/>
    </location>
</feature>
<evidence type="ECO:0000256" key="1">
    <source>
        <dbReference type="SAM" id="MobiDB-lite"/>
    </source>
</evidence>
<dbReference type="AlphaFoldDB" id="A0ABD5RJQ3"/>
<accession>A0ABD5RJQ3</accession>
<dbReference type="RefSeq" id="WP_247419986.1">
    <property type="nucleotide sequence ID" value="NZ_JALLGW010000002.1"/>
</dbReference>
<gene>
    <name evidence="2" type="ORF">ACFPYI_04370</name>
</gene>
<name>A0ABD5RJQ3_9EURY</name>
<feature type="region of interest" description="Disordered" evidence="1">
    <location>
        <begin position="132"/>
        <end position="163"/>
    </location>
</feature>
<organism evidence="2 3">
    <name type="scientific">Halomarina salina</name>
    <dbReference type="NCBI Taxonomy" id="1872699"/>
    <lineage>
        <taxon>Archaea</taxon>
        <taxon>Methanobacteriati</taxon>
        <taxon>Methanobacteriota</taxon>
        <taxon>Stenosarchaea group</taxon>
        <taxon>Halobacteria</taxon>
        <taxon>Halobacteriales</taxon>
        <taxon>Natronomonadaceae</taxon>
        <taxon>Halomarina</taxon>
    </lineage>
</organism>
<dbReference type="EMBL" id="JBHSQH010000001">
    <property type="protein sequence ID" value="MFC5970559.1"/>
    <property type="molecule type" value="Genomic_DNA"/>
</dbReference>
<comment type="caution">
    <text evidence="2">The sequence shown here is derived from an EMBL/GenBank/DDBJ whole genome shotgun (WGS) entry which is preliminary data.</text>
</comment>
<keyword evidence="3" id="KW-1185">Reference proteome</keyword>
<feature type="compositionally biased region" description="Polar residues" evidence="1">
    <location>
        <begin position="73"/>
        <end position="86"/>
    </location>
</feature>
<reference evidence="2 3" key="1">
    <citation type="journal article" date="2019" name="Int. J. Syst. Evol. Microbiol.">
        <title>The Global Catalogue of Microorganisms (GCM) 10K type strain sequencing project: providing services to taxonomists for standard genome sequencing and annotation.</title>
        <authorList>
            <consortium name="The Broad Institute Genomics Platform"/>
            <consortium name="The Broad Institute Genome Sequencing Center for Infectious Disease"/>
            <person name="Wu L."/>
            <person name="Ma J."/>
        </authorList>
    </citation>
    <scope>NUCLEOTIDE SEQUENCE [LARGE SCALE GENOMIC DNA]</scope>
    <source>
        <strain evidence="2 3">CGMCC 1.12543</strain>
    </source>
</reference>
<dbReference type="PROSITE" id="PS51257">
    <property type="entry name" value="PROKAR_LIPOPROTEIN"/>
    <property type="match status" value="1"/>
</dbReference>
<dbReference type="Proteomes" id="UP001596099">
    <property type="component" value="Unassembled WGS sequence"/>
</dbReference>
<proteinExistence type="predicted"/>
<feature type="compositionally biased region" description="Low complexity" evidence="1">
    <location>
        <begin position="45"/>
        <end position="63"/>
    </location>
</feature>
<feature type="compositionally biased region" description="Polar residues" evidence="1">
    <location>
        <begin position="150"/>
        <end position="162"/>
    </location>
</feature>
<evidence type="ECO:0000313" key="3">
    <source>
        <dbReference type="Proteomes" id="UP001596099"/>
    </source>
</evidence>
<evidence type="ECO:0000313" key="2">
    <source>
        <dbReference type="EMBL" id="MFC5970559.1"/>
    </source>
</evidence>
<protein>
    <submittedName>
        <fullName evidence="2">Uncharacterized protein</fullName>
    </submittedName>
</protein>
<feature type="compositionally biased region" description="Low complexity" evidence="1">
    <location>
        <begin position="132"/>
        <end position="149"/>
    </location>
</feature>
<sequence length="199" mass="20859">MNKVPRRRVLALGATAISGLLAGCGSSVGDEPSTTARSSSENTGTASPPQTSASEPPASTTTSSRDERLPLVYSTSSGPFSKSATPNRGWVHIVADGESADLTFDARLCTSQSVEVTLTNPVSTEYRLNVATESESSPVSSTPSSETPTCGTGTHITGSANVPNDWEELPVTVNGYEIQRLERSGTTGRLWQLPDPIVF</sequence>
<feature type="compositionally biased region" description="Polar residues" evidence="1">
    <location>
        <begin position="32"/>
        <end position="44"/>
    </location>
</feature>